<sequence>MTCCVLQPGNQRFSSIGSGSYGHTIDRFSLTGLAECAVPIEEAPSSEIEQVLDHIAHAALTNEPGAVGDTLFSHCGFLCRQKNDRPSGRSLKWGRMKSNIGLNCPTCMVKCCLVYGFVWKHSW</sequence>
<name>A0A382X0X5_9ZZZZ</name>
<gene>
    <name evidence="1" type="ORF">METZ01_LOCUS417333</name>
</gene>
<organism evidence="1">
    <name type="scientific">marine metagenome</name>
    <dbReference type="NCBI Taxonomy" id="408172"/>
    <lineage>
        <taxon>unclassified sequences</taxon>
        <taxon>metagenomes</taxon>
        <taxon>ecological metagenomes</taxon>
    </lineage>
</organism>
<evidence type="ECO:0000313" key="1">
    <source>
        <dbReference type="EMBL" id="SVD64479.1"/>
    </source>
</evidence>
<accession>A0A382X0X5</accession>
<proteinExistence type="predicted"/>
<dbReference type="EMBL" id="UINC01163917">
    <property type="protein sequence ID" value="SVD64479.1"/>
    <property type="molecule type" value="Genomic_DNA"/>
</dbReference>
<dbReference type="AlphaFoldDB" id="A0A382X0X5"/>
<reference evidence="1" key="1">
    <citation type="submission" date="2018-05" db="EMBL/GenBank/DDBJ databases">
        <authorList>
            <person name="Lanie J.A."/>
            <person name="Ng W.-L."/>
            <person name="Kazmierczak K.M."/>
            <person name="Andrzejewski T.M."/>
            <person name="Davidsen T.M."/>
            <person name="Wayne K.J."/>
            <person name="Tettelin H."/>
            <person name="Glass J.I."/>
            <person name="Rusch D."/>
            <person name="Podicherti R."/>
            <person name="Tsui H.-C.T."/>
            <person name="Winkler M.E."/>
        </authorList>
    </citation>
    <scope>NUCLEOTIDE SEQUENCE</scope>
</reference>
<protein>
    <submittedName>
        <fullName evidence="1">Uncharacterized protein</fullName>
    </submittedName>
</protein>